<dbReference type="InterPro" id="IPR003172">
    <property type="entry name" value="ML_dom"/>
</dbReference>
<evidence type="ECO:0000313" key="9">
    <source>
        <dbReference type="Proteomes" id="UP001347796"/>
    </source>
</evidence>
<dbReference type="SMART" id="SM00737">
    <property type="entry name" value="ML"/>
    <property type="match status" value="1"/>
</dbReference>
<evidence type="ECO:0000256" key="2">
    <source>
        <dbReference type="ARBA" id="ARBA00006370"/>
    </source>
</evidence>
<comment type="caution">
    <text evidence="8">The sequence shown here is derived from an EMBL/GenBank/DDBJ whole genome shotgun (WGS) entry which is preliminary data.</text>
</comment>
<feature type="signal peptide" evidence="6">
    <location>
        <begin position="1"/>
        <end position="22"/>
    </location>
</feature>
<keyword evidence="5" id="KW-1015">Disulfide bond</keyword>
<dbReference type="GO" id="GO:0032934">
    <property type="term" value="F:sterol binding"/>
    <property type="evidence" value="ECO:0007669"/>
    <property type="project" value="InterPro"/>
</dbReference>
<dbReference type="CDD" id="cd00916">
    <property type="entry name" value="Npc2_like"/>
    <property type="match status" value="1"/>
</dbReference>
<evidence type="ECO:0000256" key="5">
    <source>
        <dbReference type="ARBA" id="ARBA00023157"/>
    </source>
</evidence>
<keyword evidence="4 6" id="KW-0732">Signal</keyword>
<name>A0AAN8JU74_PATCE</name>
<dbReference type="FunFam" id="2.60.40.770:FF:000001">
    <property type="entry name" value="NPC intracellular cholesterol transporter 2"/>
    <property type="match status" value="1"/>
</dbReference>
<dbReference type="InterPro" id="IPR014756">
    <property type="entry name" value="Ig_E-set"/>
</dbReference>
<feature type="chain" id="PRO_5042995818" description="MD-2-related lipid-recognition domain-containing protein" evidence="6">
    <location>
        <begin position="23"/>
        <end position="153"/>
    </location>
</feature>
<comment type="subcellular location">
    <subcellularLocation>
        <location evidence="1">Secreted</location>
    </subcellularLocation>
</comment>
<dbReference type="SUPFAM" id="SSF81296">
    <property type="entry name" value="E set domains"/>
    <property type="match status" value="1"/>
</dbReference>
<keyword evidence="3" id="KW-0964">Secreted</keyword>
<reference evidence="8 9" key="1">
    <citation type="submission" date="2024-01" db="EMBL/GenBank/DDBJ databases">
        <title>The genome of the rayed Mediterranean limpet Patella caerulea (Linnaeus, 1758).</title>
        <authorList>
            <person name="Anh-Thu Weber A."/>
            <person name="Halstead-Nussloch G."/>
        </authorList>
    </citation>
    <scope>NUCLEOTIDE SEQUENCE [LARGE SCALE GENOMIC DNA]</scope>
    <source>
        <strain evidence="8">AATW-2023a</strain>
        <tissue evidence="8">Whole specimen</tissue>
    </source>
</reference>
<dbReference type="Gene3D" id="2.60.40.770">
    <property type="match status" value="1"/>
</dbReference>
<evidence type="ECO:0000256" key="3">
    <source>
        <dbReference type="ARBA" id="ARBA00022525"/>
    </source>
</evidence>
<gene>
    <name evidence="8" type="ORF">SNE40_009880</name>
</gene>
<accession>A0AAN8JU74</accession>
<dbReference type="PANTHER" id="PTHR11306">
    <property type="entry name" value="NIEMANN PICK TYPE C2 PROTEIN NPC2-RELATED"/>
    <property type="match status" value="1"/>
</dbReference>
<dbReference type="InterPro" id="IPR033916">
    <property type="entry name" value="ML_Npc2-like"/>
</dbReference>
<dbReference type="EMBL" id="JAZGQO010000007">
    <property type="protein sequence ID" value="KAK6182124.1"/>
    <property type="molecule type" value="Genomic_DNA"/>
</dbReference>
<proteinExistence type="inferred from homology"/>
<protein>
    <recommendedName>
        <fullName evidence="7">MD-2-related lipid-recognition domain-containing protein</fullName>
    </recommendedName>
</protein>
<organism evidence="8 9">
    <name type="scientific">Patella caerulea</name>
    <name type="common">Rayed Mediterranean limpet</name>
    <dbReference type="NCBI Taxonomy" id="87958"/>
    <lineage>
        <taxon>Eukaryota</taxon>
        <taxon>Metazoa</taxon>
        <taxon>Spiralia</taxon>
        <taxon>Lophotrochozoa</taxon>
        <taxon>Mollusca</taxon>
        <taxon>Gastropoda</taxon>
        <taxon>Patellogastropoda</taxon>
        <taxon>Patelloidea</taxon>
        <taxon>Patellidae</taxon>
        <taxon>Patella</taxon>
    </lineage>
</organism>
<dbReference type="AlphaFoldDB" id="A0AAN8JU74"/>
<evidence type="ECO:0000256" key="1">
    <source>
        <dbReference type="ARBA" id="ARBA00004613"/>
    </source>
</evidence>
<evidence type="ECO:0000256" key="6">
    <source>
        <dbReference type="SAM" id="SignalP"/>
    </source>
</evidence>
<dbReference type="Pfam" id="PF02221">
    <property type="entry name" value="E1_DerP2_DerF2"/>
    <property type="match status" value="1"/>
</dbReference>
<dbReference type="Proteomes" id="UP001347796">
    <property type="component" value="Unassembled WGS sequence"/>
</dbReference>
<dbReference type="InterPro" id="IPR039670">
    <property type="entry name" value="NPC2-like"/>
</dbReference>
<keyword evidence="9" id="KW-1185">Reference proteome</keyword>
<comment type="similarity">
    <text evidence="2">Belongs to the NPC2 family.</text>
</comment>
<dbReference type="GO" id="GO:0005576">
    <property type="term" value="C:extracellular region"/>
    <property type="evidence" value="ECO:0007669"/>
    <property type="project" value="UniProtKB-SubCell"/>
</dbReference>
<dbReference type="PANTHER" id="PTHR11306:SF68">
    <property type="entry name" value="NPC INTRACELLULAR CHOLESTEROL TRANSPORTER 2"/>
    <property type="match status" value="1"/>
</dbReference>
<evidence type="ECO:0000259" key="7">
    <source>
        <dbReference type="SMART" id="SM00737"/>
    </source>
</evidence>
<dbReference type="GO" id="GO:0032367">
    <property type="term" value="P:intracellular cholesterol transport"/>
    <property type="evidence" value="ECO:0007669"/>
    <property type="project" value="InterPro"/>
</dbReference>
<sequence length="153" mass="16590">MEGRSVLLITAFVLNILVLCSATPKYKDCGSVKGKVLAVNVSAPFVQNAFQLKKGDSVEFDVKFTSNEVVTKSTAKVYGMLGPAKIPFPIPNTDGCKDSGLSCPLKSGQNYEYKSNIPVKKVFPDVKVVVEWYLNDQSGEVIWCVAVPVKIVG</sequence>
<feature type="domain" description="MD-2-related lipid-recognition" evidence="7">
    <location>
        <begin position="26"/>
        <end position="149"/>
    </location>
</feature>
<evidence type="ECO:0000313" key="8">
    <source>
        <dbReference type="EMBL" id="KAK6182124.1"/>
    </source>
</evidence>
<evidence type="ECO:0000256" key="4">
    <source>
        <dbReference type="ARBA" id="ARBA00022729"/>
    </source>
</evidence>